<keyword evidence="3 6" id="KW-0812">Transmembrane</keyword>
<evidence type="ECO:0000256" key="4">
    <source>
        <dbReference type="ARBA" id="ARBA00022989"/>
    </source>
</evidence>
<dbReference type="GO" id="GO:0046873">
    <property type="term" value="F:metal ion transmembrane transporter activity"/>
    <property type="evidence" value="ECO:0007669"/>
    <property type="project" value="InterPro"/>
</dbReference>
<comment type="subcellular location">
    <subcellularLocation>
        <location evidence="1 6">Membrane</location>
        <topology evidence="1 6">Multi-pass membrane protein</topology>
    </subcellularLocation>
</comment>
<comment type="similarity">
    <text evidence="2 6">Belongs to the GDT1 family.</text>
</comment>
<organism evidence="7 8">
    <name type="scientific">Copranaerobaculum intestinale</name>
    <dbReference type="NCBI Taxonomy" id="2692629"/>
    <lineage>
        <taxon>Bacteria</taxon>
        <taxon>Bacillati</taxon>
        <taxon>Bacillota</taxon>
        <taxon>Erysipelotrichia</taxon>
        <taxon>Erysipelotrichales</taxon>
        <taxon>Erysipelotrichaceae</taxon>
        <taxon>Copranaerobaculum</taxon>
    </lineage>
</organism>
<evidence type="ECO:0000256" key="6">
    <source>
        <dbReference type="RuleBase" id="RU365102"/>
    </source>
</evidence>
<reference evidence="7 8" key="2">
    <citation type="submission" date="2020-01" db="EMBL/GenBank/DDBJ databases">
        <title>Clostridiaceae sp. nov. isolated from the gut of human by culturomics.</title>
        <authorList>
            <person name="Chang Y."/>
        </authorList>
    </citation>
    <scope>NUCLEOTIDE SEQUENCE [LARGE SCALE GENOMIC DNA]</scope>
    <source>
        <strain evidence="7 8">DONG20-135</strain>
    </source>
</reference>
<dbReference type="PANTHER" id="PTHR12608">
    <property type="entry name" value="TRANSMEMBRANE PROTEIN HTP-1 RELATED"/>
    <property type="match status" value="1"/>
</dbReference>
<dbReference type="Proteomes" id="UP000434036">
    <property type="component" value="Unassembled WGS sequence"/>
</dbReference>
<evidence type="ECO:0000256" key="2">
    <source>
        <dbReference type="ARBA" id="ARBA00009190"/>
    </source>
</evidence>
<proteinExistence type="inferred from homology"/>
<dbReference type="Pfam" id="PF01169">
    <property type="entry name" value="GDT1"/>
    <property type="match status" value="2"/>
</dbReference>
<dbReference type="EMBL" id="WUUQ01000002">
    <property type="protein sequence ID" value="MXQ73282.1"/>
    <property type="molecule type" value="Genomic_DNA"/>
</dbReference>
<feature type="transmembrane region" description="Helical" evidence="6">
    <location>
        <begin position="93"/>
        <end position="109"/>
    </location>
</feature>
<keyword evidence="8" id="KW-1185">Reference proteome</keyword>
<evidence type="ECO:0000256" key="3">
    <source>
        <dbReference type="ARBA" id="ARBA00022692"/>
    </source>
</evidence>
<dbReference type="AlphaFoldDB" id="A0A6N8U5D3"/>
<sequence>MFMHTFLLVFIAEMADKTQLMVMALTNRYRARTVAFGMILGVLTISGLSVLAGDIIGDFIPMQIVQTVAALLFLFFGLSSLRAEDESGGSQGVNYRFPLISIAGAFLLAELGDKTQLATVAIAAHHQEHFAIFLGAAAGLILANILGIFAGKIIFSHLRENTVKVASAGFFFLFGSINLFETIPFSFPIIVGYSIVLMTTAYIVYSRSRRSLR</sequence>
<evidence type="ECO:0000256" key="5">
    <source>
        <dbReference type="ARBA" id="ARBA00023136"/>
    </source>
</evidence>
<evidence type="ECO:0000313" key="7">
    <source>
        <dbReference type="EMBL" id="MXQ73282.1"/>
    </source>
</evidence>
<dbReference type="InterPro" id="IPR001727">
    <property type="entry name" value="GDT1-like"/>
</dbReference>
<protein>
    <recommendedName>
        <fullName evidence="6">GDT1 family protein</fullName>
    </recommendedName>
</protein>
<keyword evidence="5 6" id="KW-0472">Membrane</keyword>
<gene>
    <name evidence="7" type="ORF">GSF08_04940</name>
</gene>
<dbReference type="PANTHER" id="PTHR12608:SF1">
    <property type="entry name" value="TRANSMEMBRANE PROTEIN 165"/>
    <property type="match status" value="1"/>
</dbReference>
<evidence type="ECO:0000256" key="1">
    <source>
        <dbReference type="ARBA" id="ARBA00004141"/>
    </source>
</evidence>
<feature type="transmembrane region" description="Helical" evidence="6">
    <location>
        <begin position="162"/>
        <end position="180"/>
    </location>
</feature>
<dbReference type="GO" id="GO:0016020">
    <property type="term" value="C:membrane"/>
    <property type="evidence" value="ECO:0007669"/>
    <property type="project" value="UniProtKB-SubCell"/>
</dbReference>
<feature type="transmembrane region" description="Helical" evidence="6">
    <location>
        <begin position="186"/>
        <end position="205"/>
    </location>
</feature>
<evidence type="ECO:0000313" key="8">
    <source>
        <dbReference type="Proteomes" id="UP000434036"/>
    </source>
</evidence>
<feature type="transmembrane region" description="Helical" evidence="6">
    <location>
        <begin position="129"/>
        <end position="150"/>
    </location>
</feature>
<accession>A0A6N8U5D3</accession>
<comment type="caution">
    <text evidence="7">The sequence shown here is derived from an EMBL/GenBank/DDBJ whole genome shotgun (WGS) entry which is preliminary data.</text>
</comment>
<keyword evidence="4 6" id="KW-1133">Transmembrane helix</keyword>
<reference evidence="7 8" key="1">
    <citation type="submission" date="2019-12" db="EMBL/GenBank/DDBJ databases">
        <authorList>
            <person name="Yang R."/>
        </authorList>
    </citation>
    <scope>NUCLEOTIDE SEQUENCE [LARGE SCALE GENOMIC DNA]</scope>
    <source>
        <strain evidence="7 8">DONG20-135</strain>
    </source>
</reference>
<feature type="transmembrane region" description="Helical" evidence="6">
    <location>
        <begin position="33"/>
        <end position="53"/>
    </location>
</feature>
<feature type="transmembrane region" description="Helical" evidence="6">
    <location>
        <begin position="59"/>
        <end position="81"/>
    </location>
</feature>
<name>A0A6N8U5D3_9FIRM</name>